<protein>
    <submittedName>
        <fullName evidence="3">Nucleotid_trans domain-containing protein</fullName>
    </submittedName>
</protein>
<gene>
    <name evidence="1" type="ORF">NBR_LOCUS15151</name>
</gene>
<keyword evidence="2" id="KW-1185">Reference proteome</keyword>
<evidence type="ECO:0000313" key="1">
    <source>
        <dbReference type="EMBL" id="VDL78745.1"/>
    </source>
</evidence>
<dbReference type="Gene3D" id="3.90.550.10">
    <property type="entry name" value="Spore Coat Polysaccharide Biosynthesis Protein SpsA, Chain A"/>
    <property type="match status" value="1"/>
</dbReference>
<dbReference type="WBParaSite" id="NBR_0001515001-mRNA-1">
    <property type="protein sequence ID" value="NBR_0001515001-mRNA-1"/>
    <property type="gene ID" value="NBR_0001515001"/>
</dbReference>
<dbReference type="Proteomes" id="UP000271162">
    <property type="component" value="Unassembled WGS sequence"/>
</dbReference>
<evidence type="ECO:0000313" key="2">
    <source>
        <dbReference type="Proteomes" id="UP000271162"/>
    </source>
</evidence>
<dbReference type="InterPro" id="IPR004988">
    <property type="entry name" value="DUF273"/>
</dbReference>
<proteinExistence type="predicted"/>
<reference evidence="3" key="1">
    <citation type="submission" date="2017-02" db="UniProtKB">
        <authorList>
            <consortium name="WormBaseParasite"/>
        </authorList>
    </citation>
    <scope>IDENTIFICATION</scope>
</reference>
<evidence type="ECO:0000313" key="3">
    <source>
        <dbReference type="WBParaSite" id="NBR_0001515001-mRNA-1"/>
    </source>
</evidence>
<dbReference type="PANTHER" id="PTHR31562:SF4">
    <property type="entry name" value="DUF268 DOMAIN-CONTAINING PROTEIN-RELATED"/>
    <property type="match status" value="1"/>
</dbReference>
<dbReference type="InterPro" id="IPR029044">
    <property type="entry name" value="Nucleotide-diphossugar_trans"/>
</dbReference>
<accession>A0A0N4YEL8</accession>
<reference evidence="1 2" key="2">
    <citation type="submission" date="2018-11" db="EMBL/GenBank/DDBJ databases">
        <authorList>
            <consortium name="Pathogen Informatics"/>
        </authorList>
    </citation>
    <scope>NUCLEOTIDE SEQUENCE [LARGE SCALE GENOMIC DNA]</scope>
</reference>
<dbReference type="AlphaFoldDB" id="A0A0N4YEL8"/>
<sequence>MRKDVNQESARDRGSRERSYVAIITVLNSSSHGYKTALESMTCYAYQNDYKFIVVNNTVYQKLCPQRDFFFQRHCIVAHLLATYNYSWMLFVDTDIGVVNEKRTIEEYIRDDADVIFYDRFFNFEIMAGSYLVKKSKFAIDFLHGWANFENRLPEKFSGSDNGAIHCLISSTFGFQILMQLQAEAICAQFVVVVRS</sequence>
<name>A0A0N4YEL8_NIPBR</name>
<dbReference type="EMBL" id="UYSL01021617">
    <property type="protein sequence ID" value="VDL78745.1"/>
    <property type="molecule type" value="Genomic_DNA"/>
</dbReference>
<organism evidence="3">
    <name type="scientific">Nippostrongylus brasiliensis</name>
    <name type="common">Rat hookworm</name>
    <dbReference type="NCBI Taxonomy" id="27835"/>
    <lineage>
        <taxon>Eukaryota</taxon>
        <taxon>Metazoa</taxon>
        <taxon>Ecdysozoa</taxon>
        <taxon>Nematoda</taxon>
        <taxon>Chromadorea</taxon>
        <taxon>Rhabditida</taxon>
        <taxon>Rhabditina</taxon>
        <taxon>Rhabditomorpha</taxon>
        <taxon>Strongyloidea</taxon>
        <taxon>Heligmosomidae</taxon>
        <taxon>Nippostrongylus</taxon>
    </lineage>
</organism>
<dbReference type="Pfam" id="PF03314">
    <property type="entry name" value="DUF273"/>
    <property type="match status" value="1"/>
</dbReference>
<dbReference type="PANTHER" id="PTHR31562">
    <property type="entry name" value="PROTEIN CBG18972"/>
    <property type="match status" value="1"/>
</dbReference>
<dbReference type="STRING" id="27835.A0A0N4YEL8"/>